<accession>A0ABZ0I4T2</accession>
<dbReference type="SUPFAM" id="SSF51905">
    <property type="entry name" value="FAD/NAD(P)-binding domain"/>
    <property type="match status" value="1"/>
</dbReference>
<organism evidence="5 6">
    <name type="scientific">Congregibacter variabilis</name>
    <dbReference type="NCBI Taxonomy" id="3081200"/>
    <lineage>
        <taxon>Bacteria</taxon>
        <taxon>Pseudomonadati</taxon>
        <taxon>Pseudomonadota</taxon>
        <taxon>Gammaproteobacteria</taxon>
        <taxon>Cellvibrionales</taxon>
        <taxon>Halieaceae</taxon>
        <taxon>Congregibacter</taxon>
    </lineage>
</organism>
<protein>
    <recommendedName>
        <fullName evidence="3">Pyridine nucleotide-disulfide oxidoreductase domain-containing protein 2</fullName>
    </recommendedName>
</protein>
<gene>
    <name evidence="5" type="ORF">R0135_05030</name>
</gene>
<dbReference type="EMBL" id="CP136864">
    <property type="protein sequence ID" value="WOJ94528.1"/>
    <property type="molecule type" value="Genomic_DNA"/>
</dbReference>
<dbReference type="Proteomes" id="UP001626537">
    <property type="component" value="Chromosome"/>
</dbReference>
<comment type="function">
    <text evidence="1">Probable oxidoreductase that may play a role as regulator of mitochondrial function.</text>
</comment>
<evidence type="ECO:0000256" key="2">
    <source>
        <dbReference type="ARBA" id="ARBA00038825"/>
    </source>
</evidence>
<feature type="domain" description="Amine oxidase" evidence="4">
    <location>
        <begin position="17"/>
        <end position="323"/>
    </location>
</feature>
<dbReference type="PANTHER" id="PTHR10668:SF103">
    <property type="entry name" value="PYRIDINE NUCLEOTIDE-DISULFIDE OXIDOREDUCTASE DOMAIN-CONTAINING PROTEIN 2"/>
    <property type="match status" value="1"/>
</dbReference>
<dbReference type="Gene3D" id="3.50.50.60">
    <property type="entry name" value="FAD/NAD(P)-binding domain"/>
    <property type="match status" value="2"/>
</dbReference>
<keyword evidence="6" id="KW-1185">Reference proteome</keyword>
<dbReference type="PRINTS" id="PR00420">
    <property type="entry name" value="RNGMNOXGNASE"/>
</dbReference>
<dbReference type="InterPro" id="IPR036188">
    <property type="entry name" value="FAD/NAD-bd_sf"/>
</dbReference>
<dbReference type="Pfam" id="PF01593">
    <property type="entry name" value="Amino_oxidase"/>
    <property type="match status" value="1"/>
</dbReference>
<evidence type="ECO:0000256" key="3">
    <source>
        <dbReference type="ARBA" id="ARBA00040298"/>
    </source>
</evidence>
<evidence type="ECO:0000313" key="6">
    <source>
        <dbReference type="Proteomes" id="UP001626537"/>
    </source>
</evidence>
<evidence type="ECO:0000256" key="1">
    <source>
        <dbReference type="ARBA" id="ARBA00037217"/>
    </source>
</evidence>
<sequence>MSDKAIDAIVIGAGHNGLACAAYLARAGLAVKVLERRNVIGGAVLTEEFHPGYRNSVFSYLVSLLDREVMADLELEKHGLTLLHRPGGSLSLLPNEHMYLPRDTSQAQDAIARFSKADADAYPAFEEMLEDMGELVRGIANAIPPNFGGGWSDIWRLVKQANAFRRLPPQRQIELSELMTMSIGDVLDRWFDSDPIKGLYGFEGIIGNYATAYTPGTAYVLLHHVFGEIDGRTGAWAYAKGGMGAITKAMASYCEALGVDIVTEAGVAEVIVKNGKSVGVILEDGREFSAGIIASNTHPQVLFGQLIDQAHTPPAFQQRIAGYKSESATFRMNVALSELPRFASVDHDERGLAAMQNTIDICPSLEYMNQAYDDAKTQGWANKPVISMCIPTLLDDSLAPPGCHVMSLFCQHFRRHLPNGQSWDEIKEQVADTVIDTVAAYSPNFRAAIVGRQINSPLDIERKLNMLGGDIFHGKLSLDQIFSLRPVGGYADHRMPIEGLYLCGSGAHPGGGVSGIPGKNAAAAILKDRKRGVI</sequence>
<evidence type="ECO:0000259" key="4">
    <source>
        <dbReference type="Pfam" id="PF01593"/>
    </source>
</evidence>
<dbReference type="PANTHER" id="PTHR10668">
    <property type="entry name" value="PHYTOENE DEHYDROGENASE"/>
    <property type="match status" value="1"/>
</dbReference>
<name>A0ABZ0I4T2_9GAMM</name>
<evidence type="ECO:0000313" key="5">
    <source>
        <dbReference type="EMBL" id="WOJ94528.1"/>
    </source>
</evidence>
<comment type="subunit">
    <text evidence="2">Interacts with COX5B; this interaction may contribute to localize PYROXD2 to the inner face of the inner mitochondrial membrane.</text>
</comment>
<dbReference type="RefSeq" id="WP_407349164.1">
    <property type="nucleotide sequence ID" value="NZ_CP136864.1"/>
</dbReference>
<proteinExistence type="predicted"/>
<dbReference type="InterPro" id="IPR002937">
    <property type="entry name" value="Amino_oxidase"/>
</dbReference>
<reference evidence="5 6" key="1">
    <citation type="submission" date="2023-10" db="EMBL/GenBank/DDBJ databases">
        <title>Two novel species belonging to the OM43/NOR5 clade.</title>
        <authorList>
            <person name="Park M."/>
        </authorList>
    </citation>
    <scope>NUCLEOTIDE SEQUENCE [LARGE SCALE GENOMIC DNA]</scope>
    <source>
        <strain evidence="5 6">IMCC43200</strain>
    </source>
</reference>